<organism evidence="1 2">
    <name type="scientific">Daphnia pulex</name>
    <name type="common">Water flea</name>
    <dbReference type="NCBI Taxonomy" id="6669"/>
    <lineage>
        <taxon>Eukaryota</taxon>
        <taxon>Metazoa</taxon>
        <taxon>Ecdysozoa</taxon>
        <taxon>Arthropoda</taxon>
        <taxon>Crustacea</taxon>
        <taxon>Branchiopoda</taxon>
        <taxon>Diplostraca</taxon>
        <taxon>Cladocera</taxon>
        <taxon>Anomopoda</taxon>
        <taxon>Daphniidae</taxon>
        <taxon>Daphnia</taxon>
    </lineage>
</organism>
<evidence type="ECO:0000313" key="1">
    <source>
        <dbReference type="EMBL" id="EFX66866.1"/>
    </source>
</evidence>
<dbReference type="AlphaFoldDB" id="E9HN24"/>
<evidence type="ECO:0000313" key="2">
    <source>
        <dbReference type="Proteomes" id="UP000000305"/>
    </source>
</evidence>
<dbReference type="KEGG" id="dpx:DAPPUDRAFT_262476"/>
<reference evidence="1 2" key="1">
    <citation type="journal article" date="2011" name="Science">
        <title>The ecoresponsive genome of Daphnia pulex.</title>
        <authorList>
            <person name="Colbourne J.K."/>
            <person name="Pfrender M.E."/>
            <person name="Gilbert D."/>
            <person name="Thomas W.K."/>
            <person name="Tucker A."/>
            <person name="Oakley T.H."/>
            <person name="Tokishita S."/>
            <person name="Aerts A."/>
            <person name="Arnold G.J."/>
            <person name="Basu M.K."/>
            <person name="Bauer D.J."/>
            <person name="Caceres C.E."/>
            <person name="Carmel L."/>
            <person name="Casola C."/>
            <person name="Choi J.H."/>
            <person name="Detter J.C."/>
            <person name="Dong Q."/>
            <person name="Dusheyko S."/>
            <person name="Eads B.D."/>
            <person name="Frohlich T."/>
            <person name="Geiler-Samerotte K.A."/>
            <person name="Gerlach D."/>
            <person name="Hatcher P."/>
            <person name="Jogdeo S."/>
            <person name="Krijgsveld J."/>
            <person name="Kriventseva E.V."/>
            <person name="Kultz D."/>
            <person name="Laforsch C."/>
            <person name="Lindquist E."/>
            <person name="Lopez J."/>
            <person name="Manak J.R."/>
            <person name="Muller J."/>
            <person name="Pangilinan J."/>
            <person name="Patwardhan R.P."/>
            <person name="Pitluck S."/>
            <person name="Pritham E.J."/>
            <person name="Rechtsteiner A."/>
            <person name="Rho M."/>
            <person name="Rogozin I.B."/>
            <person name="Sakarya O."/>
            <person name="Salamov A."/>
            <person name="Schaack S."/>
            <person name="Shapiro H."/>
            <person name="Shiga Y."/>
            <person name="Skalitzky C."/>
            <person name="Smith Z."/>
            <person name="Souvorov A."/>
            <person name="Sung W."/>
            <person name="Tang Z."/>
            <person name="Tsuchiya D."/>
            <person name="Tu H."/>
            <person name="Vos H."/>
            <person name="Wang M."/>
            <person name="Wolf Y.I."/>
            <person name="Yamagata H."/>
            <person name="Yamada T."/>
            <person name="Ye Y."/>
            <person name="Shaw J.R."/>
            <person name="Andrews J."/>
            <person name="Crease T.J."/>
            <person name="Tang H."/>
            <person name="Lucas S.M."/>
            <person name="Robertson H.M."/>
            <person name="Bork P."/>
            <person name="Koonin E.V."/>
            <person name="Zdobnov E.M."/>
            <person name="Grigoriev I.V."/>
            <person name="Lynch M."/>
            <person name="Boore J.L."/>
        </authorList>
    </citation>
    <scope>NUCLEOTIDE SEQUENCE [LARGE SCALE GENOMIC DNA]</scope>
</reference>
<dbReference type="EMBL" id="GL732692">
    <property type="protein sequence ID" value="EFX66866.1"/>
    <property type="molecule type" value="Genomic_DNA"/>
</dbReference>
<dbReference type="HOGENOM" id="CLU_2514937_0_0_1"/>
<sequence>MIWFDERTVAAAGWKRGNPASSHSLSPGLGLYVMAAAQARATASQSASHHLRPSSYYVMKKLHGVGMDVVGEDRQLSHESPGPPT</sequence>
<accession>E9HN24</accession>
<keyword evidence="2" id="KW-1185">Reference proteome</keyword>
<dbReference type="InParanoid" id="E9HN24"/>
<gene>
    <name evidence="1" type="ORF">DAPPUDRAFT_262476</name>
</gene>
<proteinExistence type="predicted"/>
<protein>
    <submittedName>
        <fullName evidence="1">Uncharacterized protein</fullName>
    </submittedName>
</protein>
<dbReference type="Proteomes" id="UP000000305">
    <property type="component" value="Unassembled WGS sequence"/>
</dbReference>
<name>E9HN24_DAPPU</name>